<dbReference type="EMBL" id="JAUJYN010000025">
    <property type="protein sequence ID" value="KAK1258106.1"/>
    <property type="molecule type" value="Genomic_DNA"/>
</dbReference>
<dbReference type="PANTHER" id="PTHR23070">
    <property type="entry name" value="BCS1 AAA-TYPE ATPASE"/>
    <property type="match status" value="1"/>
</dbReference>
<dbReference type="Pfam" id="PF00004">
    <property type="entry name" value="AAA"/>
    <property type="match status" value="1"/>
</dbReference>
<feature type="domain" description="AAA+ ATPase" evidence="6">
    <location>
        <begin position="215"/>
        <end position="341"/>
    </location>
</feature>
<evidence type="ECO:0000313" key="7">
    <source>
        <dbReference type="EMBL" id="KAK1258106.1"/>
    </source>
</evidence>
<organism evidence="7 8">
    <name type="scientific">Acorus gramineus</name>
    <name type="common">Dwarf sweet flag</name>
    <dbReference type="NCBI Taxonomy" id="55184"/>
    <lineage>
        <taxon>Eukaryota</taxon>
        <taxon>Viridiplantae</taxon>
        <taxon>Streptophyta</taxon>
        <taxon>Embryophyta</taxon>
        <taxon>Tracheophyta</taxon>
        <taxon>Spermatophyta</taxon>
        <taxon>Magnoliopsida</taxon>
        <taxon>Liliopsida</taxon>
        <taxon>Acoraceae</taxon>
        <taxon>Acorus</taxon>
    </lineage>
</organism>
<evidence type="ECO:0000259" key="6">
    <source>
        <dbReference type="SMART" id="SM00382"/>
    </source>
</evidence>
<dbReference type="InterPro" id="IPR058017">
    <property type="entry name" value="At3g28540-like_C"/>
</dbReference>
<gene>
    <name evidence="7" type="ORF">QJS04_geneDACA012296</name>
</gene>
<dbReference type="GO" id="GO:0005524">
    <property type="term" value="F:ATP binding"/>
    <property type="evidence" value="ECO:0007669"/>
    <property type="project" value="InterPro"/>
</dbReference>
<protein>
    <recommendedName>
        <fullName evidence="6">AAA+ ATPase domain-containing protein</fullName>
    </recommendedName>
</protein>
<keyword evidence="3" id="KW-0460">Magnesium</keyword>
<evidence type="ECO:0000256" key="5">
    <source>
        <dbReference type="SAM" id="Phobius"/>
    </source>
</evidence>
<keyword evidence="8" id="KW-1185">Reference proteome</keyword>
<name>A0AAV9A1L0_ACOGR</name>
<keyword evidence="5" id="KW-1133">Transmembrane helix</keyword>
<evidence type="ECO:0000256" key="4">
    <source>
        <dbReference type="ARBA" id="ARBA00049360"/>
    </source>
</evidence>
<dbReference type="InterPro" id="IPR050747">
    <property type="entry name" value="Mitochondrial_chaperone_BCS1"/>
</dbReference>
<dbReference type="Pfam" id="PF14363">
    <property type="entry name" value="AAA_assoc"/>
    <property type="match status" value="1"/>
</dbReference>
<comment type="similarity">
    <text evidence="2">Belongs to the AAA ATPase family. BCS1 subfamily.</text>
</comment>
<feature type="transmembrane region" description="Helical" evidence="5">
    <location>
        <begin position="6"/>
        <end position="28"/>
    </location>
</feature>
<comment type="caution">
    <text evidence="7">The sequence shown here is derived from an EMBL/GenBank/DDBJ whole genome shotgun (WGS) entry which is preliminary data.</text>
</comment>
<evidence type="ECO:0000256" key="2">
    <source>
        <dbReference type="ARBA" id="ARBA00007448"/>
    </source>
</evidence>
<dbReference type="InterPro" id="IPR027417">
    <property type="entry name" value="P-loop_NTPase"/>
</dbReference>
<evidence type="ECO:0000256" key="3">
    <source>
        <dbReference type="ARBA" id="ARBA00022842"/>
    </source>
</evidence>
<dbReference type="SUPFAM" id="SSF52540">
    <property type="entry name" value="P-loop containing nucleoside triphosphate hydrolases"/>
    <property type="match status" value="1"/>
</dbReference>
<dbReference type="InterPro" id="IPR003959">
    <property type="entry name" value="ATPase_AAA_core"/>
</dbReference>
<dbReference type="InterPro" id="IPR003593">
    <property type="entry name" value="AAA+_ATPase"/>
</dbReference>
<dbReference type="Proteomes" id="UP001179952">
    <property type="component" value="Unassembled WGS sequence"/>
</dbReference>
<sequence length="476" mass="53046">MTPATLPLSSAAAASTALIGLAVLVFLIGRWRSLKKDSPHHHQHYKVPERDENLQENPLYRRVSAYVASLASIEDSDFANLFSNKFNEYSLRPDPDQTVRDSFLGADLSWTFHASNNASSRSFVLTVRKRDRRRILRPYLHHIQAVSDEIELKRREIRLYTTSGSPDGRWRSVPFTHPSTIETVAMDQDLKNRVRTDLESFLKNRQYYHHLGRVWKRSYLLYGPSGTGKSSFVAAMARFLNYDLYDFDLSRIISGGGDSDLKSLLIGTTPRSLIVVEDLDRYLNRPEDMDLSTVLNFMDGIVSCCGEERVMVFTMNSRDNVDPAILRPGRLDSHVYFPLCDFTAFKSLASSYLGLKDHKLYPQVEEVFSAGGSLSPAEVGEILIANRGSPSRAIKTVICALQHSGRASAAKIGGRRLFDGGPAAAEVVEEEETVGLMCAEGPPALREIKKLYGLLKRGGSRKESVSLPVSGPLTVS</sequence>
<proteinExistence type="inferred from homology"/>
<comment type="catalytic activity">
    <reaction evidence="4">
        <text>ATP + H2O = ADP + phosphate + H(+)</text>
        <dbReference type="Rhea" id="RHEA:13065"/>
        <dbReference type="ChEBI" id="CHEBI:15377"/>
        <dbReference type="ChEBI" id="CHEBI:15378"/>
        <dbReference type="ChEBI" id="CHEBI:30616"/>
        <dbReference type="ChEBI" id="CHEBI:43474"/>
        <dbReference type="ChEBI" id="CHEBI:456216"/>
    </reaction>
</comment>
<dbReference type="Pfam" id="PF25568">
    <property type="entry name" value="AAA_lid_At3g28540"/>
    <property type="match status" value="1"/>
</dbReference>
<reference evidence="7" key="2">
    <citation type="submission" date="2023-06" db="EMBL/GenBank/DDBJ databases">
        <authorList>
            <person name="Ma L."/>
            <person name="Liu K.-W."/>
            <person name="Li Z."/>
            <person name="Hsiao Y.-Y."/>
            <person name="Qi Y."/>
            <person name="Fu T."/>
            <person name="Tang G."/>
            <person name="Zhang D."/>
            <person name="Sun W.-H."/>
            <person name="Liu D.-K."/>
            <person name="Li Y."/>
            <person name="Chen G.-Z."/>
            <person name="Liu X.-D."/>
            <person name="Liao X.-Y."/>
            <person name="Jiang Y.-T."/>
            <person name="Yu X."/>
            <person name="Hao Y."/>
            <person name="Huang J."/>
            <person name="Zhao X.-W."/>
            <person name="Ke S."/>
            <person name="Chen Y.-Y."/>
            <person name="Wu W.-L."/>
            <person name="Hsu J.-L."/>
            <person name="Lin Y.-F."/>
            <person name="Huang M.-D."/>
            <person name="Li C.-Y."/>
            <person name="Huang L."/>
            <person name="Wang Z.-W."/>
            <person name="Zhao X."/>
            <person name="Zhong W.-Y."/>
            <person name="Peng D.-H."/>
            <person name="Ahmad S."/>
            <person name="Lan S."/>
            <person name="Zhang J.-S."/>
            <person name="Tsai W.-C."/>
            <person name="Van De Peer Y."/>
            <person name="Liu Z.-J."/>
        </authorList>
    </citation>
    <scope>NUCLEOTIDE SEQUENCE</scope>
    <source>
        <strain evidence="7">SCP</strain>
        <tissue evidence="7">Leaves</tissue>
    </source>
</reference>
<dbReference type="Gene3D" id="3.40.50.300">
    <property type="entry name" value="P-loop containing nucleotide triphosphate hydrolases"/>
    <property type="match status" value="1"/>
</dbReference>
<dbReference type="GO" id="GO:0006950">
    <property type="term" value="P:response to stress"/>
    <property type="evidence" value="ECO:0007669"/>
    <property type="project" value="UniProtKB-ARBA"/>
</dbReference>
<dbReference type="GO" id="GO:0016887">
    <property type="term" value="F:ATP hydrolysis activity"/>
    <property type="evidence" value="ECO:0007669"/>
    <property type="project" value="InterPro"/>
</dbReference>
<dbReference type="SMART" id="SM00382">
    <property type="entry name" value="AAA"/>
    <property type="match status" value="1"/>
</dbReference>
<evidence type="ECO:0000256" key="1">
    <source>
        <dbReference type="ARBA" id="ARBA00001946"/>
    </source>
</evidence>
<keyword evidence="5" id="KW-0812">Transmembrane</keyword>
<keyword evidence="5" id="KW-0472">Membrane</keyword>
<comment type="cofactor">
    <cofactor evidence="1">
        <name>Mg(2+)</name>
        <dbReference type="ChEBI" id="CHEBI:18420"/>
    </cofactor>
</comment>
<dbReference type="AlphaFoldDB" id="A0AAV9A1L0"/>
<accession>A0AAV9A1L0</accession>
<dbReference type="InterPro" id="IPR025753">
    <property type="entry name" value="AAA_N_dom"/>
</dbReference>
<reference evidence="7" key="1">
    <citation type="journal article" date="2023" name="Nat. Commun.">
        <title>Diploid and tetraploid genomes of Acorus and the evolution of monocots.</title>
        <authorList>
            <person name="Ma L."/>
            <person name="Liu K.W."/>
            <person name="Li Z."/>
            <person name="Hsiao Y.Y."/>
            <person name="Qi Y."/>
            <person name="Fu T."/>
            <person name="Tang G.D."/>
            <person name="Zhang D."/>
            <person name="Sun W.H."/>
            <person name="Liu D.K."/>
            <person name="Li Y."/>
            <person name="Chen G.Z."/>
            <person name="Liu X.D."/>
            <person name="Liao X.Y."/>
            <person name="Jiang Y.T."/>
            <person name="Yu X."/>
            <person name="Hao Y."/>
            <person name="Huang J."/>
            <person name="Zhao X.W."/>
            <person name="Ke S."/>
            <person name="Chen Y.Y."/>
            <person name="Wu W.L."/>
            <person name="Hsu J.L."/>
            <person name="Lin Y.F."/>
            <person name="Huang M.D."/>
            <person name="Li C.Y."/>
            <person name="Huang L."/>
            <person name="Wang Z.W."/>
            <person name="Zhao X."/>
            <person name="Zhong W.Y."/>
            <person name="Peng D.H."/>
            <person name="Ahmad S."/>
            <person name="Lan S."/>
            <person name="Zhang J.S."/>
            <person name="Tsai W.C."/>
            <person name="Van de Peer Y."/>
            <person name="Liu Z.J."/>
        </authorList>
    </citation>
    <scope>NUCLEOTIDE SEQUENCE</scope>
    <source>
        <strain evidence="7">SCP</strain>
    </source>
</reference>
<evidence type="ECO:0000313" key="8">
    <source>
        <dbReference type="Proteomes" id="UP001179952"/>
    </source>
</evidence>